<dbReference type="InterPro" id="IPR000560">
    <property type="entry name" value="His_Pase_clade-2"/>
</dbReference>
<dbReference type="InterPro" id="IPR050645">
    <property type="entry name" value="Histidine_acid_phosphatase"/>
</dbReference>
<evidence type="ECO:0000256" key="7">
    <source>
        <dbReference type="ARBA" id="ARBA00023180"/>
    </source>
</evidence>
<gene>
    <name evidence="10" type="ORF">C0Q70_09974</name>
</gene>
<dbReference type="AlphaFoldDB" id="A0A2T7PBA2"/>
<dbReference type="PROSITE" id="PS00778">
    <property type="entry name" value="HIS_ACID_PHOSPHAT_2"/>
    <property type="match status" value="1"/>
</dbReference>
<dbReference type="EMBL" id="PZQS01000005">
    <property type="protein sequence ID" value="PVD30700.1"/>
    <property type="molecule type" value="Genomic_DNA"/>
</dbReference>
<name>A0A2T7PBA2_POMCA</name>
<keyword evidence="8" id="KW-1133">Transmembrane helix</keyword>
<dbReference type="SUPFAM" id="SSF53254">
    <property type="entry name" value="Phosphoglycerate mutase-like"/>
    <property type="match status" value="1"/>
</dbReference>
<dbReference type="PANTHER" id="PTHR11567">
    <property type="entry name" value="ACID PHOSPHATASE-RELATED"/>
    <property type="match status" value="1"/>
</dbReference>
<organism evidence="10 11">
    <name type="scientific">Pomacea canaliculata</name>
    <name type="common">Golden apple snail</name>
    <dbReference type="NCBI Taxonomy" id="400727"/>
    <lineage>
        <taxon>Eukaryota</taxon>
        <taxon>Metazoa</taxon>
        <taxon>Spiralia</taxon>
        <taxon>Lophotrochozoa</taxon>
        <taxon>Mollusca</taxon>
        <taxon>Gastropoda</taxon>
        <taxon>Caenogastropoda</taxon>
        <taxon>Architaenioglossa</taxon>
        <taxon>Ampullarioidea</taxon>
        <taxon>Ampullariidae</taxon>
        <taxon>Pomacea</taxon>
    </lineage>
</organism>
<accession>A0A2T7PBA2</accession>
<evidence type="ECO:0000256" key="4">
    <source>
        <dbReference type="ARBA" id="ARBA00022729"/>
    </source>
</evidence>
<dbReference type="Proteomes" id="UP000245119">
    <property type="component" value="Linkage Group LG5"/>
</dbReference>
<dbReference type="InterPro" id="IPR033379">
    <property type="entry name" value="Acid_Pase_AS"/>
</dbReference>
<dbReference type="Pfam" id="PF00328">
    <property type="entry name" value="His_Phos_2"/>
    <property type="match status" value="1"/>
</dbReference>
<evidence type="ECO:0000256" key="5">
    <source>
        <dbReference type="ARBA" id="ARBA00022801"/>
    </source>
</evidence>
<evidence type="ECO:0000256" key="6">
    <source>
        <dbReference type="ARBA" id="ARBA00023157"/>
    </source>
</evidence>
<dbReference type="Gene3D" id="3.40.50.1240">
    <property type="entry name" value="Phosphoglycerate mutase-like"/>
    <property type="match status" value="1"/>
</dbReference>
<reference evidence="10 11" key="1">
    <citation type="submission" date="2018-04" db="EMBL/GenBank/DDBJ databases">
        <title>The genome of golden apple snail Pomacea canaliculata provides insight into stress tolerance and invasive adaptation.</title>
        <authorList>
            <person name="Liu C."/>
            <person name="Liu B."/>
            <person name="Ren Y."/>
            <person name="Zhang Y."/>
            <person name="Wang H."/>
            <person name="Li S."/>
            <person name="Jiang F."/>
            <person name="Yin L."/>
            <person name="Zhang G."/>
            <person name="Qian W."/>
            <person name="Fan W."/>
        </authorList>
    </citation>
    <scope>NUCLEOTIDE SEQUENCE [LARGE SCALE GENOMIC DNA]</scope>
    <source>
        <strain evidence="10">SZHN2017</strain>
        <tissue evidence="10">Muscle</tissue>
    </source>
</reference>
<keyword evidence="8" id="KW-0812">Transmembrane</keyword>
<evidence type="ECO:0000256" key="8">
    <source>
        <dbReference type="SAM" id="Phobius"/>
    </source>
</evidence>
<evidence type="ECO:0000313" key="10">
    <source>
        <dbReference type="EMBL" id="PVD30700.1"/>
    </source>
</evidence>
<dbReference type="OMA" id="HTINDIH"/>
<keyword evidence="8" id="KW-0472">Membrane</keyword>
<dbReference type="STRING" id="400727.A0A2T7PBA2"/>
<feature type="transmembrane region" description="Helical" evidence="8">
    <location>
        <begin position="395"/>
        <end position="418"/>
    </location>
</feature>
<comment type="caution">
    <text evidence="10">The sequence shown here is derived from an EMBL/GenBank/DDBJ whole genome shotgun (WGS) entry which is preliminary data.</text>
</comment>
<feature type="signal peptide" evidence="9">
    <location>
        <begin position="1"/>
        <end position="31"/>
    </location>
</feature>
<keyword evidence="11" id="KW-1185">Reference proteome</keyword>
<dbReference type="OrthoDB" id="258392at2759"/>
<dbReference type="EC" id="3.1.3.2" evidence="3"/>
<comment type="similarity">
    <text evidence="2">Belongs to the histidine acid phosphatase family.</text>
</comment>
<protein>
    <recommendedName>
        <fullName evidence="3">acid phosphatase</fullName>
        <ecNumber evidence="3">3.1.3.2</ecNumber>
    </recommendedName>
</protein>
<evidence type="ECO:0000313" key="11">
    <source>
        <dbReference type="Proteomes" id="UP000245119"/>
    </source>
</evidence>
<dbReference type="GO" id="GO:0003993">
    <property type="term" value="F:acid phosphatase activity"/>
    <property type="evidence" value="ECO:0007669"/>
    <property type="project" value="UniProtKB-EC"/>
</dbReference>
<dbReference type="CDD" id="cd07061">
    <property type="entry name" value="HP_HAP_like"/>
    <property type="match status" value="1"/>
</dbReference>
<sequence>MVLERRPQWTRRAFLTSWIVICLKFCVSVAAHTSSSYPQFQEQQPSRLVLVQMLFRHGDRSPISVYPTDPNGAAVWQQGLGQLTQVGMKQAYNYGKELRQRYIGPGILPPNYNRSEVYVRSTDVDRTIMTAQSLLTGLYPSNFSDWEFGTWQPIPVHMESGNSDQLFGHAMCPQLEKVKREWQSRSEKFLNFHARNKMLYDVLSSHTGMNVAGENVGGIADTVFCETQHNMTQPAWLTQNIHTKLMEVRNQATELAFAASGTARLFAGPLLADIISNMEQKAKNGSAYKLLLFSAHDSTVIGLSSAMGVFNNLHPPYLCSIIIELFQQGGNFFVRTLFHNHSAEVPYNMTVHGCPIMCPLEQFSDLLQDQILPSKDRAVACAESKSVSDILKQNAIPALVGAVMVLIALIVCVTYKLVKLKKQQRQTNLRYRQLLQENGEVETDDEEDLESAS</sequence>
<keyword evidence="6" id="KW-1015">Disulfide bond</keyword>
<comment type="catalytic activity">
    <reaction evidence="1">
        <text>a phosphate monoester + H2O = an alcohol + phosphate</text>
        <dbReference type="Rhea" id="RHEA:15017"/>
        <dbReference type="ChEBI" id="CHEBI:15377"/>
        <dbReference type="ChEBI" id="CHEBI:30879"/>
        <dbReference type="ChEBI" id="CHEBI:43474"/>
        <dbReference type="ChEBI" id="CHEBI:67140"/>
        <dbReference type="EC" id="3.1.3.2"/>
    </reaction>
</comment>
<keyword evidence="5" id="KW-0378">Hydrolase</keyword>
<keyword evidence="4 9" id="KW-0732">Signal</keyword>
<feature type="chain" id="PRO_5015613480" description="acid phosphatase" evidence="9">
    <location>
        <begin position="32"/>
        <end position="453"/>
    </location>
</feature>
<dbReference type="PANTHER" id="PTHR11567:SF211">
    <property type="entry name" value="PROSTATIC ACID PHOSPHATASE"/>
    <property type="match status" value="1"/>
</dbReference>
<dbReference type="PROSITE" id="PS00616">
    <property type="entry name" value="HIS_ACID_PHOSPHAT_1"/>
    <property type="match status" value="1"/>
</dbReference>
<proteinExistence type="inferred from homology"/>
<evidence type="ECO:0000256" key="1">
    <source>
        <dbReference type="ARBA" id="ARBA00000032"/>
    </source>
</evidence>
<evidence type="ECO:0000256" key="3">
    <source>
        <dbReference type="ARBA" id="ARBA00012646"/>
    </source>
</evidence>
<evidence type="ECO:0000256" key="9">
    <source>
        <dbReference type="SAM" id="SignalP"/>
    </source>
</evidence>
<evidence type="ECO:0000256" key="2">
    <source>
        <dbReference type="ARBA" id="ARBA00005375"/>
    </source>
</evidence>
<dbReference type="InterPro" id="IPR029033">
    <property type="entry name" value="His_PPase_superfam"/>
</dbReference>
<keyword evidence="7" id="KW-0325">Glycoprotein</keyword>